<evidence type="ECO:0000313" key="3">
    <source>
        <dbReference type="Proteomes" id="UP000196573"/>
    </source>
</evidence>
<evidence type="ECO:0000313" key="2">
    <source>
        <dbReference type="EMBL" id="SMA50420.1"/>
    </source>
</evidence>
<organism evidence="2 3">
    <name type="scientific">Parendozoicomonas haliclonae</name>
    <dbReference type="NCBI Taxonomy" id="1960125"/>
    <lineage>
        <taxon>Bacteria</taxon>
        <taxon>Pseudomonadati</taxon>
        <taxon>Pseudomonadota</taxon>
        <taxon>Gammaproteobacteria</taxon>
        <taxon>Oceanospirillales</taxon>
        <taxon>Endozoicomonadaceae</taxon>
        <taxon>Parendozoicomonas</taxon>
    </lineage>
</organism>
<feature type="region of interest" description="Disordered" evidence="1">
    <location>
        <begin position="48"/>
        <end position="67"/>
    </location>
</feature>
<evidence type="ECO:0000256" key="1">
    <source>
        <dbReference type="SAM" id="MobiDB-lite"/>
    </source>
</evidence>
<reference evidence="2 3" key="1">
    <citation type="submission" date="2017-03" db="EMBL/GenBank/DDBJ databases">
        <authorList>
            <person name="Afonso C.L."/>
            <person name="Miller P.J."/>
            <person name="Scott M.A."/>
            <person name="Spackman E."/>
            <person name="Goraichik I."/>
            <person name="Dimitrov K.M."/>
            <person name="Suarez D.L."/>
            <person name="Swayne D.E."/>
        </authorList>
    </citation>
    <scope>NUCLEOTIDE SEQUENCE [LARGE SCALE GENOMIC DNA]</scope>
    <source>
        <strain evidence="2">SB41UT1</strain>
    </source>
</reference>
<protein>
    <submittedName>
        <fullName evidence="2">Uncharacterized protein</fullName>
    </submittedName>
</protein>
<dbReference type="RefSeq" id="WP_133060605.1">
    <property type="nucleotide sequence ID" value="NZ_CBCSCN010000005.1"/>
</dbReference>
<sequence length="494" mass="55746">MTRLGTNLWSTRLLATLCFGILFSALLHPEQGYCGRKGKITTESEALIEDTDDNEIDEGGPPPYSQGTTHESYLEIDGIQYLVFDSQELAPVSMKSEDAGKQFLDISYDDIDAKTFPPGSYIKTPIQFSQADHNLKKTDHYTAEIWLFPNGAGSAEKRGRILVTLQNLNRYVESQNSGAKVPTRFTSGLLKSTETESSSFYSTLTFVHKKKKKTKAFSFGLVGCEHSFVDIGSSGDWNKFKDEWDQNTLRLAITPSAFLKRDLLVTPENGYAFTYEVPYDALLHTRGADGTPTPEAKACNGAGSSWIEIDGEIFGLALTNQKSKLTTHIYTPDSYATIASLRDLYPQQGTTQPSFHQKKHIETQVVKENKKRFFYFMKARDIQIFWHPPVGERVLIGHFGDWRHWLWEHSNYSSTLSYSSDMSYEHFFSLLDGRNATFSISVTKAKDPNPKSERYHKFDSSHDPVQPMPAMIQNFQQLHLPHGSGHSRAIGKTQ</sequence>
<name>A0A1X7AQQ4_9GAMM</name>
<proteinExistence type="predicted"/>
<dbReference type="Proteomes" id="UP000196573">
    <property type="component" value="Unassembled WGS sequence"/>
</dbReference>
<dbReference type="OrthoDB" id="4139993at1224"/>
<feature type="compositionally biased region" description="Acidic residues" evidence="1">
    <location>
        <begin position="48"/>
        <end position="58"/>
    </location>
</feature>
<keyword evidence="3" id="KW-1185">Reference proteome</keyword>
<dbReference type="EMBL" id="FWPT01000012">
    <property type="protein sequence ID" value="SMA50420.1"/>
    <property type="molecule type" value="Genomic_DNA"/>
</dbReference>
<gene>
    <name evidence="2" type="ORF">EHSB41UT_04218</name>
</gene>
<dbReference type="AlphaFoldDB" id="A0A1X7AQQ4"/>
<accession>A0A1X7AQQ4</accession>